<comment type="caution">
    <text evidence="6">The sequence shown here is derived from an EMBL/GenBank/DDBJ whole genome shotgun (WGS) entry which is preliminary data.</text>
</comment>
<keyword evidence="1" id="KW-0678">Repressor</keyword>
<dbReference type="PANTHER" id="PTHR11019:SF159">
    <property type="entry name" value="TRANSCRIPTIONAL REGULATOR-RELATED"/>
    <property type="match status" value="1"/>
</dbReference>
<name>A0A329CJ36_9BURK</name>
<protein>
    <submittedName>
        <fullName evidence="6">AraC family transcriptional regulator</fullName>
    </submittedName>
</protein>
<dbReference type="InterPro" id="IPR014710">
    <property type="entry name" value="RmlC-like_jellyroll"/>
</dbReference>
<dbReference type="InterPro" id="IPR018060">
    <property type="entry name" value="HTH_AraC"/>
</dbReference>
<dbReference type="PANTHER" id="PTHR11019">
    <property type="entry name" value="HTH-TYPE TRANSCRIPTIONAL REGULATOR NIMR"/>
    <property type="match status" value="1"/>
</dbReference>
<evidence type="ECO:0000256" key="2">
    <source>
        <dbReference type="ARBA" id="ARBA00023015"/>
    </source>
</evidence>
<keyword evidence="4" id="KW-0804">Transcription</keyword>
<dbReference type="RefSeq" id="WP_111931948.1">
    <property type="nucleotide sequence ID" value="NZ_CADFFP010000025.1"/>
</dbReference>
<dbReference type="FunFam" id="1.10.10.60:FF:000132">
    <property type="entry name" value="AraC family transcriptional regulator"/>
    <property type="match status" value="1"/>
</dbReference>
<evidence type="ECO:0000256" key="3">
    <source>
        <dbReference type="ARBA" id="ARBA00023125"/>
    </source>
</evidence>
<dbReference type="OrthoDB" id="9804543at2"/>
<evidence type="ECO:0000313" key="7">
    <source>
        <dbReference type="Proteomes" id="UP000248918"/>
    </source>
</evidence>
<dbReference type="Pfam" id="PF02311">
    <property type="entry name" value="AraC_binding"/>
    <property type="match status" value="1"/>
</dbReference>
<dbReference type="InterPro" id="IPR011051">
    <property type="entry name" value="RmlC_Cupin_sf"/>
</dbReference>
<dbReference type="SUPFAM" id="SSF46689">
    <property type="entry name" value="Homeodomain-like"/>
    <property type="match status" value="1"/>
</dbReference>
<gene>
    <name evidence="6" type="ORF">BX591_1061</name>
</gene>
<dbReference type="SUPFAM" id="SSF51182">
    <property type="entry name" value="RmlC-like cupins"/>
    <property type="match status" value="1"/>
</dbReference>
<evidence type="ECO:0000313" key="6">
    <source>
        <dbReference type="EMBL" id="RAS34320.1"/>
    </source>
</evidence>
<feature type="domain" description="HTH araC/xylS-type" evidence="5">
    <location>
        <begin position="150"/>
        <end position="247"/>
    </location>
</feature>
<keyword evidence="2" id="KW-0805">Transcription regulation</keyword>
<dbReference type="GO" id="GO:0003700">
    <property type="term" value="F:DNA-binding transcription factor activity"/>
    <property type="evidence" value="ECO:0007669"/>
    <property type="project" value="InterPro"/>
</dbReference>
<proteinExistence type="predicted"/>
<dbReference type="Gene3D" id="2.60.120.10">
    <property type="entry name" value="Jelly Rolls"/>
    <property type="match status" value="1"/>
</dbReference>
<dbReference type="PROSITE" id="PS01124">
    <property type="entry name" value="HTH_ARAC_FAMILY_2"/>
    <property type="match status" value="1"/>
</dbReference>
<dbReference type="Proteomes" id="UP000248918">
    <property type="component" value="Unassembled WGS sequence"/>
</dbReference>
<evidence type="ECO:0000256" key="1">
    <source>
        <dbReference type="ARBA" id="ARBA00022491"/>
    </source>
</evidence>
<evidence type="ECO:0000256" key="4">
    <source>
        <dbReference type="ARBA" id="ARBA00023163"/>
    </source>
</evidence>
<reference evidence="6 7" key="1">
    <citation type="submission" date="2018-06" db="EMBL/GenBank/DDBJ databases">
        <title>Genomic Encyclopedia of Type Strains, Phase III (KMG-III): the genomes of soil and plant-associated and newly described type strains.</title>
        <authorList>
            <person name="Whitman W."/>
        </authorList>
    </citation>
    <scope>NUCLEOTIDE SEQUENCE [LARGE SCALE GENOMIC DNA]</scope>
    <source>
        <strain evidence="6 7">LMG 23644</strain>
    </source>
</reference>
<organism evidence="6 7">
    <name type="scientific">Paraburkholderia bryophila</name>
    <dbReference type="NCBI Taxonomy" id="420952"/>
    <lineage>
        <taxon>Bacteria</taxon>
        <taxon>Pseudomonadati</taxon>
        <taxon>Pseudomonadota</taxon>
        <taxon>Betaproteobacteria</taxon>
        <taxon>Burkholderiales</taxon>
        <taxon>Burkholderiaceae</taxon>
        <taxon>Paraburkholderia</taxon>
    </lineage>
</organism>
<evidence type="ECO:0000259" key="5">
    <source>
        <dbReference type="PROSITE" id="PS01124"/>
    </source>
</evidence>
<dbReference type="CDD" id="cd06124">
    <property type="entry name" value="cupin_NimR-like_N"/>
    <property type="match status" value="1"/>
</dbReference>
<dbReference type="Gene3D" id="1.10.10.60">
    <property type="entry name" value="Homeodomain-like"/>
    <property type="match status" value="1"/>
</dbReference>
<dbReference type="InterPro" id="IPR003313">
    <property type="entry name" value="AraC-bd"/>
</dbReference>
<dbReference type="Pfam" id="PF12833">
    <property type="entry name" value="HTH_18"/>
    <property type="match status" value="1"/>
</dbReference>
<dbReference type="GO" id="GO:0043565">
    <property type="term" value="F:sequence-specific DNA binding"/>
    <property type="evidence" value="ECO:0007669"/>
    <property type="project" value="InterPro"/>
</dbReference>
<dbReference type="SMART" id="SM00342">
    <property type="entry name" value="HTH_ARAC"/>
    <property type="match status" value="1"/>
</dbReference>
<dbReference type="InterPro" id="IPR009057">
    <property type="entry name" value="Homeodomain-like_sf"/>
</dbReference>
<dbReference type="AlphaFoldDB" id="A0A329CJ36"/>
<keyword evidence="3" id="KW-0238">DNA-binding</keyword>
<sequence>MDLDSIGVVVTTRTFKPGDVFARHTHDEGQFAYAVSGGISMFTDKGNWIVPAQRAIWVPAYIGHEMHMHGAVTMLNTFIEHKSAALAALPPYCQVYGVSALLRHLFDAMLALPGGTSARRARLESTLLDELSGMPRLPLSVPLPQDPRLSRACRHMLDAPTQAMSINEMAKMANMSRRTFTRQFREATGVSFVVWKQHVCVLEALSRLSQGASVKDVSADLGYSSTSAFSATFKFLLGDAPVRYLARYRELTLSSDASS</sequence>
<dbReference type="EMBL" id="QLTK01000006">
    <property type="protein sequence ID" value="RAS34320.1"/>
    <property type="molecule type" value="Genomic_DNA"/>
</dbReference>
<accession>A0A329CJ36</accession>